<accession>A0A941EGT8</accession>
<dbReference type="RefSeq" id="WP_212521386.1">
    <property type="nucleotide sequence ID" value="NZ_JAGSOH010000122.1"/>
</dbReference>
<sequence>MTQQPTVESLSQKYADPKWRKSLSEIVNIAALLRHSIIDAEYKVSDAMNGAIVLTDYGSKIRQQLITKHDVPAKEASLICLLEIASDDLIVDVEKTNTGKLIEEISAHIRDGKIKYPLRYTRELYDKAADLFPDRRVRLNSHDTARLLENTPCGVFQVGTHITGPLGIAESMQGRWIAPRSHLALQHCSDVACHAAHVTDLSTNYDAQINRELPKVAKVLQSTSKAAEVWAEFISEVRFPEDASYDAYDFLPAPLLLGECFSMEELREMVRWLHENAGPQVRDEMRRVGYGSGREEKLEEANSGTLLQLCWIARSNEIAKAIDALISSNVVKIAPGEVRKRQLTEDCLGPFELFGEVGAYGFRSKSLDDDLPLLRLQRLVGGLYDMTKSEDREELNWQLRSVEGPNIESRLADFLYKHDPASVVENIVLARKQNVDVAFEKLHITNQGLSATGVSSDKDLVNQILWKLGFDLPLPTKRTELFWRYHGEMTQLVRDALASSSINIEKIKSAGALYFPELEGVLEDSLQYAWWALTNDHVSSRRPFVYAQSYGEEAWRSLSDYQKKDKNLENLSLNGRRTLYPLVNSFGHFSSFLKDLCVHADEYVRAVDAAPGYVGKTDIQKFPFAHTVPFLDLVSGSQDALIEGSATVSILLRAADVVGMRNNLAHFQKTPVELGALEQALDATRRAIERLEAMGFCRMIYAISERSTDRWGRSTVTLTGADGSAISLAQPSSFKWVGMPNLGVPQYLFKGAIFESPGEMLRFSDDPESSFSKMWDNYPRRCRYSTYRAGGEAASAVDAAASSHKILP</sequence>
<evidence type="ECO:0000313" key="2">
    <source>
        <dbReference type="Proteomes" id="UP000676325"/>
    </source>
</evidence>
<protein>
    <submittedName>
        <fullName evidence="1">Uncharacterized protein</fullName>
    </submittedName>
</protein>
<keyword evidence="2" id="KW-1185">Reference proteome</keyword>
<comment type="caution">
    <text evidence="1">The sequence shown here is derived from an EMBL/GenBank/DDBJ whole genome shotgun (WGS) entry which is preliminary data.</text>
</comment>
<gene>
    <name evidence="1" type="ORF">KDK95_28400</name>
</gene>
<organism evidence="1 2">
    <name type="scientific">Actinospica acidithermotolerans</name>
    <dbReference type="NCBI Taxonomy" id="2828514"/>
    <lineage>
        <taxon>Bacteria</taxon>
        <taxon>Bacillati</taxon>
        <taxon>Actinomycetota</taxon>
        <taxon>Actinomycetes</taxon>
        <taxon>Catenulisporales</taxon>
        <taxon>Actinospicaceae</taxon>
        <taxon>Actinospica</taxon>
    </lineage>
</organism>
<evidence type="ECO:0000313" key="1">
    <source>
        <dbReference type="EMBL" id="MBR7830257.1"/>
    </source>
</evidence>
<proteinExistence type="predicted"/>
<dbReference type="AlphaFoldDB" id="A0A941EGT8"/>
<name>A0A941EGT8_9ACTN</name>
<dbReference type="EMBL" id="JAGSOH010000122">
    <property type="protein sequence ID" value="MBR7830257.1"/>
    <property type="molecule type" value="Genomic_DNA"/>
</dbReference>
<reference evidence="1" key="1">
    <citation type="submission" date="2021-04" db="EMBL/GenBank/DDBJ databases">
        <title>Genome based classification of Actinospica acidithermotolerans sp. nov., an actinobacterium isolated from an Indonesian hot spring.</title>
        <authorList>
            <person name="Kusuma A.B."/>
            <person name="Putra K.E."/>
            <person name="Nafisah S."/>
            <person name="Loh J."/>
            <person name="Nouioui I."/>
            <person name="Goodfellow M."/>
        </authorList>
    </citation>
    <scope>NUCLEOTIDE SEQUENCE</scope>
    <source>
        <strain evidence="1">MGRD01-02</strain>
    </source>
</reference>
<dbReference type="Proteomes" id="UP000676325">
    <property type="component" value="Unassembled WGS sequence"/>
</dbReference>